<dbReference type="Proteomes" id="UP000671914">
    <property type="component" value="Chromosome"/>
</dbReference>
<comment type="similarity">
    <text evidence="1 3 6">Belongs to the aldehyde dehydrogenase family.</text>
</comment>
<evidence type="ECO:0000256" key="4">
    <source>
        <dbReference type="PIRSR" id="PIRSR036492-1"/>
    </source>
</evidence>
<evidence type="ECO:0000313" key="9">
    <source>
        <dbReference type="Proteomes" id="UP000671914"/>
    </source>
</evidence>
<accession>A0A975FKZ2</accession>
<keyword evidence="2 3" id="KW-0560">Oxidoreductase</keyword>
<protein>
    <recommendedName>
        <fullName evidence="3">Aldehyde dehydrogenase</fullName>
    </recommendedName>
</protein>
<dbReference type="InterPro" id="IPR016163">
    <property type="entry name" value="Ald_DH_C"/>
</dbReference>
<evidence type="ECO:0000256" key="3">
    <source>
        <dbReference type="PIRNR" id="PIRNR036492"/>
    </source>
</evidence>
<dbReference type="SUPFAM" id="SSF53720">
    <property type="entry name" value="ALDH-like"/>
    <property type="match status" value="1"/>
</dbReference>
<organism evidence="8 9">
    <name type="scientific">Agromyces archimandritae</name>
    <dbReference type="NCBI Taxonomy" id="2781962"/>
    <lineage>
        <taxon>Bacteria</taxon>
        <taxon>Bacillati</taxon>
        <taxon>Actinomycetota</taxon>
        <taxon>Actinomycetes</taxon>
        <taxon>Micrococcales</taxon>
        <taxon>Microbacteriaceae</taxon>
        <taxon>Agromyces</taxon>
    </lineage>
</organism>
<evidence type="ECO:0000313" key="8">
    <source>
        <dbReference type="EMBL" id="QTX03791.1"/>
    </source>
</evidence>
<evidence type="ECO:0000256" key="2">
    <source>
        <dbReference type="ARBA" id="ARBA00023002"/>
    </source>
</evidence>
<feature type="domain" description="Aldehyde dehydrogenase" evidence="7">
    <location>
        <begin position="9"/>
        <end position="461"/>
    </location>
</feature>
<dbReference type="KEGG" id="aarc:G127AT_10705"/>
<dbReference type="PIRSF" id="PIRSF036492">
    <property type="entry name" value="ALDH"/>
    <property type="match status" value="1"/>
</dbReference>
<keyword evidence="9" id="KW-1185">Reference proteome</keyword>
<dbReference type="CDD" id="cd07099">
    <property type="entry name" value="ALDH_DDALDH"/>
    <property type="match status" value="1"/>
</dbReference>
<dbReference type="EMBL" id="CP071696">
    <property type="protein sequence ID" value="QTX03791.1"/>
    <property type="molecule type" value="Genomic_DNA"/>
</dbReference>
<dbReference type="InterPro" id="IPR012394">
    <property type="entry name" value="Aldehyde_DH_NAD(P)"/>
</dbReference>
<dbReference type="InterPro" id="IPR016161">
    <property type="entry name" value="Ald_DH/histidinol_DH"/>
</dbReference>
<dbReference type="Pfam" id="PF00171">
    <property type="entry name" value="Aldedh"/>
    <property type="match status" value="1"/>
</dbReference>
<feature type="active site" evidence="4">
    <location>
        <position position="273"/>
    </location>
</feature>
<sequence length="497" mass="51645">MTLIADGSAELTSTDPRDGSVVAAYPLASPADVERAVSEARAAAESWRALGPGGRREALLAWKAEIAAGARELAGVISRETGKTPDDGVLEITLALTHLDWAAKHAEKVLARRKVPSGLASYNQSASVGYEPYGVVGVIGPWNYPVYTPMGSISYALAAGNAIVFKPSELSPATGRWLADAWRRAVPQRAAFTVVIGDGATGAALAASDVDKIAFTGSPGTARRVMAACAERLTPVVIEAGGKDAMIVARDADLDQAVAFAVFGGMGNAGQTCAGVERVYVEAPVHDEFLERLAAAVAALKPGPEASASYGPMTMSKQLGIVSAHIGEAIERGARAVAGGADAVQGAYVAPVVLTEVPGDCAVVREETFGPVLVVERAASLDDAVAKANDTAYGLAASVFTRDLKQGRRIALRLRAGAVSVNSVLGFAGIPSLPFGGRGESGFGRIHGADGLREFSVAKSVAVQTSKPFIDLLRIDRSARDMHLAERMLHMLHAKRK</sequence>
<dbReference type="AlphaFoldDB" id="A0A975FKZ2"/>
<dbReference type="InterPro" id="IPR029510">
    <property type="entry name" value="Ald_DH_CS_GLU"/>
</dbReference>
<dbReference type="Gene3D" id="3.40.605.10">
    <property type="entry name" value="Aldehyde Dehydrogenase, Chain A, domain 1"/>
    <property type="match status" value="1"/>
</dbReference>
<evidence type="ECO:0000256" key="1">
    <source>
        <dbReference type="ARBA" id="ARBA00009986"/>
    </source>
</evidence>
<dbReference type="InterPro" id="IPR016162">
    <property type="entry name" value="Ald_DH_N"/>
</dbReference>
<dbReference type="PROSITE" id="PS00687">
    <property type="entry name" value="ALDEHYDE_DEHYDR_GLU"/>
    <property type="match status" value="1"/>
</dbReference>
<dbReference type="InterPro" id="IPR015590">
    <property type="entry name" value="Aldehyde_DH_dom"/>
</dbReference>
<evidence type="ECO:0000256" key="5">
    <source>
        <dbReference type="PROSITE-ProRule" id="PRU10007"/>
    </source>
</evidence>
<name>A0A975FKZ2_9MICO</name>
<evidence type="ECO:0000259" key="7">
    <source>
        <dbReference type="Pfam" id="PF00171"/>
    </source>
</evidence>
<dbReference type="GO" id="GO:0006081">
    <property type="term" value="P:aldehyde metabolic process"/>
    <property type="evidence" value="ECO:0007669"/>
    <property type="project" value="InterPro"/>
</dbReference>
<dbReference type="Gene3D" id="3.40.309.10">
    <property type="entry name" value="Aldehyde Dehydrogenase, Chain A, domain 2"/>
    <property type="match status" value="1"/>
</dbReference>
<proteinExistence type="inferred from homology"/>
<dbReference type="GO" id="GO:0016620">
    <property type="term" value="F:oxidoreductase activity, acting on the aldehyde or oxo group of donors, NAD or NADP as acceptor"/>
    <property type="evidence" value="ECO:0007669"/>
    <property type="project" value="InterPro"/>
</dbReference>
<dbReference type="PANTHER" id="PTHR11699">
    <property type="entry name" value="ALDEHYDE DEHYDROGENASE-RELATED"/>
    <property type="match status" value="1"/>
</dbReference>
<gene>
    <name evidence="8" type="ORF">G127AT_10705</name>
</gene>
<dbReference type="RefSeq" id="WP_210896737.1">
    <property type="nucleotide sequence ID" value="NZ_CP071696.1"/>
</dbReference>
<reference evidence="8" key="1">
    <citation type="submission" date="2021-03" db="EMBL/GenBank/DDBJ databases">
        <title>Agromyces archimandritus sp. nov., isolated from the cockroach Archimandrita tessellata.</title>
        <authorList>
            <person name="Guzman J."/>
            <person name="Ortuzar M."/>
            <person name="Poehlein A."/>
            <person name="Daniel R."/>
            <person name="Trujillo M."/>
            <person name="Vilcinskas A."/>
        </authorList>
    </citation>
    <scope>NUCLEOTIDE SEQUENCE</scope>
    <source>
        <strain evidence="8">G127AT</strain>
    </source>
</reference>
<feature type="active site" evidence="4 5">
    <location>
        <position position="239"/>
    </location>
</feature>
<evidence type="ECO:0000256" key="6">
    <source>
        <dbReference type="RuleBase" id="RU003345"/>
    </source>
</evidence>